<keyword evidence="6 11" id="KW-0812">Transmembrane</keyword>
<sequence>MLFSSPVFIYAFLPIALVGYFLLARLQQGTFSRLWLAAASLFFYGYWEPKYLLLIGLSIIVNYVLGTRISRVLMAAGRPSAYSRGLLLIGIVLNVAGLVYFKYTDFFIETFNTLSGSQLAALNLLLPLGISFFTFTQIAYLVDCSRSGVRDYNLINYTLFVTFFPHLIAGPIVHHKDLMPQFASTGNLRFRLDNFSLGLFIFAIGLIKKLLIADNLGQWANAGYASAQALTMIEAWSTSLLYSFQLYFDFSGYSDMAIGLGLMFNISLPLNFNSPYQARNIQDFWRRWHMTLSSWLRDYIYIPLGGKRAALPRIYFNLFATFLIGGIWHGAGWTFLIWGALHGSAVVLHRYWQDLGIRLPGWLGWAVTFLFVNFAWVFFRAEDLPAAQRMLSSMFGLSGTGLGYAAGDLLPLEAMLALGLAALLAFLAPNSQQIAGIAPYDGRLRFKEGLLAALLVGFAFFYAMVAQIQNTPSDFLYFNF</sequence>
<organism evidence="13 14">
    <name type="scientific">Pseudomonas fluvialis</name>
    <dbReference type="NCBI Taxonomy" id="1793966"/>
    <lineage>
        <taxon>Bacteria</taxon>
        <taxon>Pseudomonadati</taxon>
        <taxon>Pseudomonadota</taxon>
        <taxon>Gammaproteobacteria</taxon>
        <taxon>Pseudomonadales</taxon>
        <taxon>Pseudomonadaceae</taxon>
        <taxon>Pseudomonas</taxon>
    </lineage>
</organism>
<dbReference type="Proteomes" id="UP000557193">
    <property type="component" value="Unassembled WGS sequence"/>
</dbReference>
<feature type="transmembrane region" description="Helical" evidence="12">
    <location>
        <begin position="194"/>
        <end position="212"/>
    </location>
</feature>
<dbReference type="InterPro" id="IPR004299">
    <property type="entry name" value="MBOAT_fam"/>
</dbReference>
<evidence type="ECO:0000256" key="5">
    <source>
        <dbReference type="ARBA" id="ARBA00022679"/>
    </source>
</evidence>
<comment type="similarity">
    <text evidence="3 11">Belongs to the membrane-bound acyltransferase family.</text>
</comment>
<dbReference type="AlphaFoldDB" id="A0A7X0ET70"/>
<feature type="transmembrane region" description="Helical" evidence="12">
    <location>
        <begin position="410"/>
        <end position="428"/>
    </location>
</feature>
<feature type="transmembrane region" description="Helical" evidence="12">
    <location>
        <begin position="53"/>
        <end position="69"/>
    </location>
</feature>
<keyword evidence="14" id="KW-1185">Reference proteome</keyword>
<dbReference type="GO" id="GO:0016746">
    <property type="term" value="F:acyltransferase activity"/>
    <property type="evidence" value="ECO:0007669"/>
    <property type="project" value="UniProtKB-KW"/>
</dbReference>
<feature type="transmembrane region" description="Helical" evidence="12">
    <location>
        <begin position="314"/>
        <end position="341"/>
    </location>
</feature>
<protein>
    <recommendedName>
        <fullName evidence="11">Probable alginate O-acetylase</fullName>
        <ecNumber evidence="11">2.3.1.-</ecNumber>
    </recommendedName>
</protein>
<dbReference type="UniPathway" id="UPA00286"/>
<evidence type="ECO:0000256" key="1">
    <source>
        <dbReference type="ARBA" id="ARBA00004429"/>
    </source>
</evidence>
<feature type="transmembrane region" description="Helical" evidence="12">
    <location>
        <begin position="361"/>
        <end position="379"/>
    </location>
</feature>
<dbReference type="RefSeq" id="WP_184680671.1">
    <property type="nucleotide sequence ID" value="NZ_JACHLL010000001.1"/>
</dbReference>
<keyword evidence="11" id="KW-0997">Cell inner membrane</keyword>
<keyword evidence="10 11" id="KW-0012">Acyltransferase</keyword>
<dbReference type="InterPro" id="IPR051085">
    <property type="entry name" value="MB_O-acyltransferase"/>
</dbReference>
<evidence type="ECO:0000256" key="11">
    <source>
        <dbReference type="PIRNR" id="PIRNR016636"/>
    </source>
</evidence>
<evidence type="ECO:0000256" key="3">
    <source>
        <dbReference type="ARBA" id="ARBA00010323"/>
    </source>
</evidence>
<evidence type="ECO:0000256" key="2">
    <source>
        <dbReference type="ARBA" id="ARBA00005182"/>
    </source>
</evidence>
<dbReference type="PANTHER" id="PTHR13285">
    <property type="entry name" value="ACYLTRANSFERASE"/>
    <property type="match status" value="1"/>
</dbReference>
<comment type="caution">
    <text evidence="13">The sequence shown here is derived from an EMBL/GenBank/DDBJ whole genome shotgun (WGS) entry which is preliminary data.</text>
</comment>
<dbReference type="InterPro" id="IPR024194">
    <property type="entry name" value="Ac/AlaTfrase_AlgI/DltB"/>
</dbReference>
<evidence type="ECO:0000256" key="6">
    <source>
        <dbReference type="ARBA" id="ARBA00022692"/>
    </source>
</evidence>
<accession>A0A7X0ET70</accession>
<name>A0A7X0ET70_9PSED</name>
<keyword evidence="4 11" id="KW-1003">Cell membrane</keyword>
<dbReference type="InterPro" id="IPR028362">
    <property type="entry name" value="AlgI"/>
</dbReference>
<evidence type="ECO:0000256" key="7">
    <source>
        <dbReference type="ARBA" id="ARBA00022841"/>
    </source>
</evidence>
<dbReference type="EC" id="2.3.1.-" evidence="11"/>
<keyword evidence="9 11" id="KW-0472">Membrane</keyword>
<evidence type="ECO:0000256" key="4">
    <source>
        <dbReference type="ARBA" id="ARBA00022475"/>
    </source>
</evidence>
<comment type="pathway">
    <text evidence="2 11">Glycan biosynthesis; alginate biosynthesis.</text>
</comment>
<evidence type="ECO:0000256" key="12">
    <source>
        <dbReference type="SAM" id="Phobius"/>
    </source>
</evidence>
<comment type="subcellular location">
    <subcellularLocation>
        <location evidence="1">Cell inner membrane</location>
        <topology evidence="1">Multi-pass membrane protein</topology>
    </subcellularLocation>
</comment>
<feature type="transmembrane region" description="Helical" evidence="12">
    <location>
        <begin position="121"/>
        <end position="142"/>
    </location>
</feature>
<feature type="transmembrane region" description="Helical" evidence="12">
    <location>
        <begin position="449"/>
        <end position="468"/>
    </location>
</feature>
<dbReference type="PIRSF" id="PIRSF500217">
    <property type="entry name" value="AlgI"/>
    <property type="match status" value="1"/>
</dbReference>
<evidence type="ECO:0000313" key="14">
    <source>
        <dbReference type="Proteomes" id="UP000557193"/>
    </source>
</evidence>
<dbReference type="EMBL" id="JACHLL010000001">
    <property type="protein sequence ID" value="MBB6340565.1"/>
    <property type="molecule type" value="Genomic_DNA"/>
</dbReference>
<evidence type="ECO:0000256" key="8">
    <source>
        <dbReference type="ARBA" id="ARBA00022989"/>
    </source>
</evidence>
<feature type="transmembrane region" description="Helical" evidence="12">
    <location>
        <begin position="154"/>
        <end position="174"/>
    </location>
</feature>
<dbReference type="PIRSF" id="PIRSF016636">
    <property type="entry name" value="AlgI_DltB"/>
    <property type="match status" value="1"/>
</dbReference>
<dbReference type="PANTHER" id="PTHR13285:SF23">
    <property type="entry name" value="TEICHOIC ACID D-ALANYLTRANSFERASE"/>
    <property type="match status" value="1"/>
</dbReference>
<feature type="transmembrane region" description="Helical" evidence="12">
    <location>
        <begin position="386"/>
        <end position="404"/>
    </location>
</feature>
<feature type="transmembrane region" description="Helical" evidence="12">
    <location>
        <begin position="81"/>
        <end position="101"/>
    </location>
</feature>
<dbReference type="GO" id="GO:0042121">
    <property type="term" value="P:alginic acid biosynthetic process"/>
    <property type="evidence" value="ECO:0007669"/>
    <property type="project" value="UniProtKB-UniRule"/>
</dbReference>
<evidence type="ECO:0000256" key="10">
    <source>
        <dbReference type="ARBA" id="ARBA00023315"/>
    </source>
</evidence>
<evidence type="ECO:0000313" key="13">
    <source>
        <dbReference type="EMBL" id="MBB6340565.1"/>
    </source>
</evidence>
<dbReference type="Pfam" id="PF03062">
    <property type="entry name" value="MBOAT"/>
    <property type="match status" value="1"/>
</dbReference>
<keyword evidence="7 11" id="KW-0016">Alginate biosynthesis</keyword>
<reference evidence="13 14" key="1">
    <citation type="submission" date="2020-08" db="EMBL/GenBank/DDBJ databases">
        <title>Functional genomics of gut bacteria from endangered species of beetles.</title>
        <authorList>
            <person name="Carlos-Shanley C."/>
        </authorList>
    </citation>
    <scope>NUCLEOTIDE SEQUENCE [LARGE SCALE GENOMIC DNA]</scope>
    <source>
        <strain evidence="13 14">S00202</strain>
    </source>
</reference>
<keyword evidence="5 11" id="KW-0808">Transferase</keyword>
<feature type="transmembrane region" description="Helical" evidence="12">
    <location>
        <begin position="6"/>
        <end position="23"/>
    </location>
</feature>
<dbReference type="GO" id="GO:0005886">
    <property type="term" value="C:plasma membrane"/>
    <property type="evidence" value="ECO:0007669"/>
    <property type="project" value="UniProtKB-SubCell"/>
</dbReference>
<proteinExistence type="inferred from homology"/>
<gene>
    <name evidence="13" type="ORF">HNP49_000715</name>
</gene>
<keyword evidence="8 12" id="KW-1133">Transmembrane helix</keyword>
<evidence type="ECO:0000256" key="9">
    <source>
        <dbReference type="ARBA" id="ARBA00023136"/>
    </source>
</evidence>